<sequence length="476" mass="54873">MFLRERSGNERERNSPAFLSSYHRLPKYTPFASSKFYRTKSHHLILTMSEYLPQEVVIQILTKLPPKTLIKFRCVSKTWNSLISSPYFISMHTQQTLLSDSWTNQIIVRRYSKDQNSEVYSVHLDKEDQFPEDKNIRIEYPFRDCIRFYYRIVGSCNGVFCLFDDLFGQADSILLWNPVIKRKVILPAPQASFENMEYYMFVLGFGFDVVNNDYKVVRMAYIQGDNGYIVPPEVEVYALSTKNWHKINGEFPNCVVEYFWSQVLINGNVNWVAYRNRGEEVKVENLIMLFDLTREVFDEMPLPDALENELPINLIGVNVKGSLGVVHYEDRIWSTSCCIWVMTKYGDVKSWSKLYYVDFEGGPGMILGFRTNGDVLLSADNLGLVSYDPVTGKSADLGVHGTKDSFYASNYMESLALLAEGKEARERLPSDSDGDSESESSMEVDIDPYGDVERSEFWMQCSMSQYLTALLKRSDS</sequence>
<dbReference type="PROSITE" id="PS50181">
    <property type="entry name" value="FBOX"/>
    <property type="match status" value="1"/>
</dbReference>
<dbReference type="InterPro" id="IPR050796">
    <property type="entry name" value="SCF_F-box_component"/>
</dbReference>
<dbReference type="InterPro" id="IPR036047">
    <property type="entry name" value="F-box-like_dom_sf"/>
</dbReference>
<evidence type="ECO:0000256" key="1">
    <source>
        <dbReference type="SAM" id="MobiDB-lite"/>
    </source>
</evidence>
<dbReference type="CDD" id="cd22157">
    <property type="entry name" value="F-box_AtFBW1-like"/>
    <property type="match status" value="1"/>
</dbReference>
<reference evidence="3 4" key="1">
    <citation type="journal article" date="2021" name="Comput. Struct. Biotechnol. J.">
        <title>De novo genome assembly of the potent medicinal plant Rehmannia glutinosa using nanopore technology.</title>
        <authorList>
            <person name="Ma L."/>
            <person name="Dong C."/>
            <person name="Song C."/>
            <person name="Wang X."/>
            <person name="Zheng X."/>
            <person name="Niu Y."/>
            <person name="Chen S."/>
            <person name="Feng W."/>
        </authorList>
    </citation>
    <scope>NUCLEOTIDE SEQUENCE [LARGE SCALE GENOMIC DNA]</scope>
    <source>
        <strain evidence="3">DH-2019</strain>
    </source>
</reference>
<dbReference type="SMART" id="SM00256">
    <property type="entry name" value="FBOX"/>
    <property type="match status" value="1"/>
</dbReference>
<proteinExistence type="predicted"/>
<dbReference type="Pfam" id="PF07734">
    <property type="entry name" value="FBA_1"/>
    <property type="match status" value="1"/>
</dbReference>
<dbReference type="PANTHER" id="PTHR31672:SF13">
    <property type="entry name" value="F-BOX PROTEIN CPR30-LIKE"/>
    <property type="match status" value="1"/>
</dbReference>
<feature type="region of interest" description="Disordered" evidence="1">
    <location>
        <begin position="424"/>
        <end position="447"/>
    </location>
</feature>
<dbReference type="Pfam" id="PF00646">
    <property type="entry name" value="F-box"/>
    <property type="match status" value="1"/>
</dbReference>
<name>A0ABR0W0V0_REHGL</name>
<organism evidence="3 4">
    <name type="scientific">Rehmannia glutinosa</name>
    <name type="common">Chinese foxglove</name>
    <dbReference type="NCBI Taxonomy" id="99300"/>
    <lineage>
        <taxon>Eukaryota</taxon>
        <taxon>Viridiplantae</taxon>
        <taxon>Streptophyta</taxon>
        <taxon>Embryophyta</taxon>
        <taxon>Tracheophyta</taxon>
        <taxon>Spermatophyta</taxon>
        <taxon>Magnoliopsida</taxon>
        <taxon>eudicotyledons</taxon>
        <taxon>Gunneridae</taxon>
        <taxon>Pentapetalae</taxon>
        <taxon>asterids</taxon>
        <taxon>lamiids</taxon>
        <taxon>Lamiales</taxon>
        <taxon>Orobanchaceae</taxon>
        <taxon>Rehmannieae</taxon>
        <taxon>Rehmannia</taxon>
    </lineage>
</organism>
<accession>A0ABR0W0V0</accession>
<keyword evidence="4" id="KW-1185">Reference proteome</keyword>
<evidence type="ECO:0000259" key="2">
    <source>
        <dbReference type="PROSITE" id="PS50181"/>
    </source>
</evidence>
<dbReference type="SUPFAM" id="SSF81383">
    <property type="entry name" value="F-box domain"/>
    <property type="match status" value="1"/>
</dbReference>
<dbReference type="NCBIfam" id="TIGR01640">
    <property type="entry name" value="F_box_assoc_1"/>
    <property type="match status" value="1"/>
</dbReference>
<feature type="compositionally biased region" description="Acidic residues" evidence="1">
    <location>
        <begin position="432"/>
        <end position="447"/>
    </location>
</feature>
<dbReference type="EMBL" id="JABTTQ020000162">
    <property type="protein sequence ID" value="KAK6141248.1"/>
    <property type="molecule type" value="Genomic_DNA"/>
</dbReference>
<dbReference type="InterPro" id="IPR017451">
    <property type="entry name" value="F-box-assoc_interact_dom"/>
</dbReference>
<dbReference type="InterPro" id="IPR006527">
    <property type="entry name" value="F-box-assoc_dom_typ1"/>
</dbReference>
<protein>
    <recommendedName>
        <fullName evidence="2">F-box domain-containing protein</fullName>
    </recommendedName>
</protein>
<dbReference type="Proteomes" id="UP001318860">
    <property type="component" value="Unassembled WGS sequence"/>
</dbReference>
<dbReference type="InterPro" id="IPR001810">
    <property type="entry name" value="F-box_dom"/>
</dbReference>
<dbReference type="Gene3D" id="1.20.1280.50">
    <property type="match status" value="1"/>
</dbReference>
<dbReference type="PANTHER" id="PTHR31672">
    <property type="entry name" value="BNACNNG10540D PROTEIN"/>
    <property type="match status" value="1"/>
</dbReference>
<comment type="caution">
    <text evidence="3">The sequence shown here is derived from an EMBL/GenBank/DDBJ whole genome shotgun (WGS) entry which is preliminary data.</text>
</comment>
<evidence type="ECO:0000313" key="3">
    <source>
        <dbReference type="EMBL" id="KAK6141248.1"/>
    </source>
</evidence>
<evidence type="ECO:0000313" key="4">
    <source>
        <dbReference type="Proteomes" id="UP001318860"/>
    </source>
</evidence>
<feature type="domain" description="F-box" evidence="2">
    <location>
        <begin position="46"/>
        <end position="91"/>
    </location>
</feature>
<gene>
    <name evidence="3" type="ORF">DH2020_025003</name>
</gene>